<gene>
    <name evidence="2" type="ORF">GKC33_09430</name>
    <name evidence="1" type="ORF">GKC34_12870</name>
</gene>
<evidence type="ECO:0008006" key="5">
    <source>
        <dbReference type="Google" id="ProtNLM"/>
    </source>
</evidence>
<dbReference type="EMBL" id="WKKZ01001107">
    <property type="protein sequence ID" value="MSE06597.1"/>
    <property type="molecule type" value="Genomic_DNA"/>
</dbReference>
<evidence type="ECO:0000313" key="4">
    <source>
        <dbReference type="Proteomes" id="UP000467635"/>
    </source>
</evidence>
<accession>A0A6A8LVJ8</accession>
<comment type="caution">
    <text evidence="1">The sequence shown here is derived from an EMBL/GenBank/DDBJ whole genome shotgun (WGS) entry which is preliminary data.</text>
</comment>
<dbReference type="AlphaFoldDB" id="A0A6A8LVJ8"/>
<proteinExistence type="predicted"/>
<organism evidence="1 3">
    <name type="scientific">Ligilactobacillus salivarius</name>
    <dbReference type="NCBI Taxonomy" id="1624"/>
    <lineage>
        <taxon>Bacteria</taxon>
        <taxon>Bacillati</taxon>
        <taxon>Bacillota</taxon>
        <taxon>Bacilli</taxon>
        <taxon>Lactobacillales</taxon>
        <taxon>Lactobacillaceae</taxon>
        <taxon>Ligilactobacillus</taxon>
    </lineage>
</organism>
<protein>
    <recommendedName>
        <fullName evidence="5">Bacteriocin</fullName>
    </recommendedName>
</protein>
<evidence type="ECO:0000313" key="2">
    <source>
        <dbReference type="EMBL" id="MSE08904.1"/>
    </source>
</evidence>
<sequence>MDFKFYILVLWLLLVMRGDIIMSYEKLNNEELSKILGGNGINGGAVVGSCASGAVIGAAFGNPLAGYVANSAFSFSWQAFKNRPHPKKIA</sequence>
<dbReference type="Proteomes" id="UP000467635">
    <property type="component" value="Unassembled WGS sequence"/>
</dbReference>
<reference evidence="3 4" key="1">
    <citation type="submission" date="2019-11" db="EMBL/GenBank/DDBJ databases">
        <title>Draft Genome Sequence of Plant Growth-Promoting Rhizosphere-Associated Bacteria.</title>
        <authorList>
            <person name="Vasilyev I.Y."/>
            <person name="Radchenko V."/>
            <person name="Ilnitskaya E.V."/>
        </authorList>
    </citation>
    <scope>NUCLEOTIDE SEQUENCE [LARGE SCALE GENOMIC DNA]</scope>
    <source>
        <strain evidence="2 4">VRA_01-1sq_f</strain>
        <strain evidence="1 3">VRA_1sq_f</strain>
    </source>
</reference>
<dbReference type="EMBL" id="WKKX01000495">
    <property type="protein sequence ID" value="MSE08904.1"/>
    <property type="molecule type" value="Genomic_DNA"/>
</dbReference>
<name>A0A6A8LVJ8_9LACO</name>
<evidence type="ECO:0000313" key="3">
    <source>
        <dbReference type="Proteomes" id="UP000437575"/>
    </source>
</evidence>
<dbReference type="Proteomes" id="UP000437575">
    <property type="component" value="Unassembled WGS sequence"/>
</dbReference>
<evidence type="ECO:0000313" key="1">
    <source>
        <dbReference type="EMBL" id="MSE06597.1"/>
    </source>
</evidence>